<proteinExistence type="predicted"/>
<reference evidence="2" key="1">
    <citation type="journal article" date="2013" name="Nature">
        <title>Draft genome of the wheat A-genome progenitor Triticum urartu.</title>
        <authorList>
            <person name="Ling H.Q."/>
            <person name="Zhao S."/>
            <person name="Liu D."/>
            <person name="Wang J."/>
            <person name="Sun H."/>
            <person name="Zhang C."/>
            <person name="Fan H."/>
            <person name="Li D."/>
            <person name="Dong L."/>
            <person name="Tao Y."/>
            <person name="Gao C."/>
            <person name="Wu H."/>
            <person name="Li Y."/>
            <person name="Cui Y."/>
            <person name="Guo X."/>
            <person name="Zheng S."/>
            <person name="Wang B."/>
            <person name="Yu K."/>
            <person name="Liang Q."/>
            <person name="Yang W."/>
            <person name="Lou X."/>
            <person name="Chen J."/>
            <person name="Feng M."/>
            <person name="Jian J."/>
            <person name="Zhang X."/>
            <person name="Luo G."/>
            <person name="Jiang Y."/>
            <person name="Liu J."/>
            <person name="Wang Z."/>
            <person name="Sha Y."/>
            <person name="Zhang B."/>
            <person name="Wu H."/>
            <person name="Tang D."/>
            <person name="Shen Q."/>
            <person name="Xue P."/>
            <person name="Zou S."/>
            <person name="Wang X."/>
            <person name="Liu X."/>
            <person name="Wang F."/>
            <person name="Yang Y."/>
            <person name="An X."/>
            <person name="Dong Z."/>
            <person name="Zhang K."/>
            <person name="Zhang X."/>
            <person name="Luo M.C."/>
            <person name="Dvorak J."/>
            <person name="Tong Y."/>
            <person name="Wang J."/>
            <person name="Yang H."/>
            <person name="Li Z."/>
            <person name="Wang D."/>
            <person name="Zhang A."/>
            <person name="Wang J."/>
        </authorList>
    </citation>
    <scope>NUCLEOTIDE SEQUENCE</scope>
    <source>
        <strain evidence="2">cv. G1812</strain>
    </source>
</reference>
<reference evidence="1" key="2">
    <citation type="submission" date="2018-03" db="EMBL/GenBank/DDBJ databases">
        <title>The Triticum urartu genome reveals the dynamic nature of wheat genome evolution.</title>
        <authorList>
            <person name="Ling H."/>
            <person name="Ma B."/>
            <person name="Shi X."/>
            <person name="Liu H."/>
            <person name="Dong L."/>
            <person name="Sun H."/>
            <person name="Cao Y."/>
            <person name="Gao Q."/>
            <person name="Zheng S."/>
            <person name="Li Y."/>
            <person name="Yu Y."/>
            <person name="Du H."/>
            <person name="Qi M."/>
            <person name="Li Y."/>
            <person name="Yu H."/>
            <person name="Cui Y."/>
            <person name="Wang N."/>
            <person name="Chen C."/>
            <person name="Wu H."/>
            <person name="Zhao Y."/>
            <person name="Zhang J."/>
            <person name="Li Y."/>
            <person name="Zhou W."/>
            <person name="Zhang B."/>
            <person name="Hu W."/>
            <person name="Eijk M."/>
            <person name="Tang J."/>
            <person name="Witsenboer H."/>
            <person name="Zhao S."/>
            <person name="Li Z."/>
            <person name="Zhang A."/>
            <person name="Wang D."/>
            <person name="Liang C."/>
        </authorList>
    </citation>
    <scope>NUCLEOTIDE SEQUENCE [LARGE SCALE GENOMIC DNA]</scope>
    <source>
        <strain evidence="1">cv. G1812</strain>
    </source>
</reference>
<evidence type="ECO:0000313" key="2">
    <source>
        <dbReference type="Proteomes" id="UP000015106"/>
    </source>
</evidence>
<dbReference type="AlphaFoldDB" id="A0A8R7JYX8"/>
<dbReference type="EnsemblPlants" id="TuG1812G0100001752.01.T01">
    <property type="protein sequence ID" value="TuG1812G0100001752.01.T01.cds293000"/>
    <property type="gene ID" value="TuG1812G0100001752.01"/>
</dbReference>
<accession>A0A8R7JYX8</accession>
<dbReference type="Proteomes" id="UP000015106">
    <property type="component" value="Chromosome 1"/>
</dbReference>
<dbReference type="Gramene" id="TuG1812G0100001752.01.T01">
    <property type="protein sequence ID" value="TuG1812G0100001752.01.T01.cds293000"/>
    <property type="gene ID" value="TuG1812G0100001752.01"/>
</dbReference>
<evidence type="ECO:0000313" key="1">
    <source>
        <dbReference type="EnsemblPlants" id="TuG1812G0100001752.01.T01.cds293000"/>
    </source>
</evidence>
<keyword evidence="2" id="KW-1185">Reference proteome</keyword>
<protein>
    <submittedName>
        <fullName evidence="1">Uncharacterized protein</fullName>
    </submittedName>
</protein>
<name>A0A8R7JYX8_TRIUA</name>
<reference evidence="1" key="3">
    <citation type="submission" date="2022-06" db="UniProtKB">
        <authorList>
            <consortium name="EnsemblPlants"/>
        </authorList>
    </citation>
    <scope>IDENTIFICATION</scope>
</reference>
<sequence>MHNYCHVSYHEPFCIFGTNFLLSKTIYSCTFNLNNRLLVINRWCSSIDTKFVSSSVNHC</sequence>
<organism evidence="1 2">
    <name type="scientific">Triticum urartu</name>
    <name type="common">Red wild einkorn</name>
    <name type="synonym">Crithodium urartu</name>
    <dbReference type="NCBI Taxonomy" id="4572"/>
    <lineage>
        <taxon>Eukaryota</taxon>
        <taxon>Viridiplantae</taxon>
        <taxon>Streptophyta</taxon>
        <taxon>Embryophyta</taxon>
        <taxon>Tracheophyta</taxon>
        <taxon>Spermatophyta</taxon>
        <taxon>Magnoliopsida</taxon>
        <taxon>Liliopsida</taxon>
        <taxon>Poales</taxon>
        <taxon>Poaceae</taxon>
        <taxon>BOP clade</taxon>
        <taxon>Pooideae</taxon>
        <taxon>Triticodae</taxon>
        <taxon>Triticeae</taxon>
        <taxon>Triticinae</taxon>
        <taxon>Triticum</taxon>
    </lineage>
</organism>